<dbReference type="Pfam" id="PF00702">
    <property type="entry name" value="Hydrolase"/>
    <property type="match status" value="1"/>
</dbReference>
<dbReference type="InterPro" id="IPR050155">
    <property type="entry name" value="HAD-like_hydrolase_sf"/>
</dbReference>
<gene>
    <name evidence="1" type="ORF">EV380_1089</name>
</gene>
<name>A0A4Q8ABM8_9MICC</name>
<dbReference type="PANTHER" id="PTHR43434:SF20">
    <property type="entry name" value="5'-NUCLEOTIDASE"/>
    <property type="match status" value="1"/>
</dbReference>
<sequence>MTEELLPSVVDHYRSGYRSKGMAASVVYPGIVDLLDALGDAGVLRAVATSKPEPIARELLQIQGLTGYFEAICGANPDESAPHEGKAAIVSAALSALQASIPTGGVLDAAMVGDRFFDVDGGRANGVPCVGVSWGYARDGELEAAGAVAVVHDADDLRRVLDELTTDETKEAH</sequence>
<dbReference type="PANTHER" id="PTHR43434">
    <property type="entry name" value="PHOSPHOGLYCOLATE PHOSPHATASE"/>
    <property type="match status" value="1"/>
</dbReference>
<dbReference type="Gene3D" id="1.10.150.240">
    <property type="entry name" value="Putative phosphatase, domain 2"/>
    <property type="match status" value="1"/>
</dbReference>
<protein>
    <submittedName>
        <fullName evidence="1">Phosphoglycolate phosphatase</fullName>
    </submittedName>
</protein>
<dbReference type="GO" id="GO:0005829">
    <property type="term" value="C:cytosol"/>
    <property type="evidence" value="ECO:0007669"/>
    <property type="project" value="TreeGrafter"/>
</dbReference>
<dbReference type="InterPro" id="IPR023214">
    <property type="entry name" value="HAD_sf"/>
</dbReference>
<dbReference type="Proteomes" id="UP000292685">
    <property type="component" value="Unassembled WGS sequence"/>
</dbReference>
<keyword evidence="2" id="KW-1185">Reference proteome</keyword>
<dbReference type="GO" id="GO:0004713">
    <property type="term" value="F:protein tyrosine kinase activity"/>
    <property type="evidence" value="ECO:0007669"/>
    <property type="project" value="TreeGrafter"/>
</dbReference>
<comment type="caution">
    <text evidence="1">The sequence shown here is derived from an EMBL/GenBank/DDBJ whole genome shotgun (WGS) entry which is preliminary data.</text>
</comment>
<evidence type="ECO:0000313" key="1">
    <source>
        <dbReference type="EMBL" id="RZU61518.1"/>
    </source>
</evidence>
<proteinExistence type="predicted"/>
<dbReference type="InterPro" id="IPR036412">
    <property type="entry name" value="HAD-like_sf"/>
</dbReference>
<dbReference type="Gene3D" id="3.40.50.1000">
    <property type="entry name" value="HAD superfamily/HAD-like"/>
    <property type="match status" value="1"/>
</dbReference>
<evidence type="ECO:0000313" key="2">
    <source>
        <dbReference type="Proteomes" id="UP000292685"/>
    </source>
</evidence>
<dbReference type="InterPro" id="IPR023198">
    <property type="entry name" value="PGP-like_dom2"/>
</dbReference>
<reference evidence="1 2" key="1">
    <citation type="submission" date="2019-02" db="EMBL/GenBank/DDBJ databases">
        <title>Sequencing the genomes of 1000 actinobacteria strains.</title>
        <authorList>
            <person name="Klenk H.-P."/>
        </authorList>
    </citation>
    <scope>NUCLEOTIDE SEQUENCE [LARGE SCALE GENOMIC DNA]</scope>
    <source>
        <strain evidence="1 2">DSM 17364</strain>
    </source>
</reference>
<dbReference type="SUPFAM" id="SSF56784">
    <property type="entry name" value="HAD-like"/>
    <property type="match status" value="1"/>
</dbReference>
<accession>A0A4Q8ABM8</accession>
<organism evidence="1 2">
    <name type="scientific">Zhihengliuella halotolerans</name>
    <dbReference type="NCBI Taxonomy" id="370736"/>
    <lineage>
        <taxon>Bacteria</taxon>
        <taxon>Bacillati</taxon>
        <taxon>Actinomycetota</taxon>
        <taxon>Actinomycetes</taxon>
        <taxon>Micrococcales</taxon>
        <taxon>Micrococcaceae</taxon>
        <taxon>Zhihengliuella</taxon>
    </lineage>
</organism>
<dbReference type="EMBL" id="SHLA01000001">
    <property type="protein sequence ID" value="RZU61518.1"/>
    <property type="molecule type" value="Genomic_DNA"/>
</dbReference>
<dbReference type="AlphaFoldDB" id="A0A4Q8ABM8"/>